<dbReference type="InterPro" id="IPR050639">
    <property type="entry name" value="SSR_resolvase"/>
</dbReference>
<evidence type="ECO:0000256" key="3">
    <source>
        <dbReference type="ARBA" id="ARBA00023125"/>
    </source>
</evidence>
<keyword evidence="3" id="KW-0238">DNA-binding</keyword>
<dbReference type="GO" id="GO:0015074">
    <property type="term" value="P:DNA integration"/>
    <property type="evidence" value="ECO:0007669"/>
    <property type="project" value="UniProtKB-KW"/>
</dbReference>
<dbReference type="Proteomes" id="UP000095658">
    <property type="component" value="Unassembled WGS sequence"/>
</dbReference>
<dbReference type="CDD" id="cd03768">
    <property type="entry name" value="SR_ResInv"/>
    <property type="match status" value="1"/>
</dbReference>
<keyword evidence="4" id="KW-0233">DNA recombination</keyword>
<dbReference type="Gene3D" id="3.40.50.1390">
    <property type="entry name" value="Resolvase, N-terminal catalytic domain"/>
    <property type="match status" value="1"/>
</dbReference>
<accession>A0A1E7DNN0</accession>
<dbReference type="SMART" id="SM00857">
    <property type="entry name" value="Resolvase"/>
    <property type="match status" value="1"/>
</dbReference>
<comment type="caution">
    <text evidence="8">The sequence shown here is derived from an EMBL/GenBank/DDBJ whole genome shotgun (WGS) entry which is preliminary data.</text>
</comment>
<evidence type="ECO:0000256" key="2">
    <source>
        <dbReference type="ARBA" id="ARBA00022908"/>
    </source>
</evidence>
<feature type="active site" description="O-(5'-phospho-DNA)-serine intermediate" evidence="5 6">
    <location>
        <position position="9"/>
    </location>
</feature>
<reference evidence="8 9" key="1">
    <citation type="submission" date="2016-06" db="EMBL/GenBank/DDBJ databases">
        <title>Domibacillus iocasae genome sequencing.</title>
        <authorList>
            <person name="Verma A."/>
            <person name="Pal Y."/>
            <person name="Ojha A.K."/>
            <person name="Krishnamurthi S."/>
        </authorList>
    </citation>
    <scope>NUCLEOTIDE SEQUENCE [LARGE SCALE GENOMIC DNA]</scope>
    <source>
        <strain evidence="8 9">DSM 29979</strain>
    </source>
</reference>
<dbReference type="RefSeq" id="WP_069939271.1">
    <property type="nucleotide sequence ID" value="NZ_MAMP01000022.1"/>
</dbReference>
<dbReference type="PROSITE" id="PS00397">
    <property type="entry name" value="RECOMBINASES_1"/>
    <property type="match status" value="1"/>
</dbReference>
<dbReference type="InterPro" id="IPR006118">
    <property type="entry name" value="Recombinase_CS"/>
</dbReference>
<dbReference type="GO" id="GO:0003677">
    <property type="term" value="F:DNA binding"/>
    <property type="evidence" value="ECO:0007669"/>
    <property type="project" value="UniProtKB-KW"/>
</dbReference>
<evidence type="ECO:0000256" key="1">
    <source>
        <dbReference type="ARBA" id="ARBA00009913"/>
    </source>
</evidence>
<keyword evidence="9" id="KW-1185">Reference proteome</keyword>
<evidence type="ECO:0000313" key="8">
    <source>
        <dbReference type="EMBL" id="OES44681.1"/>
    </source>
</evidence>
<evidence type="ECO:0000313" key="9">
    <source>
        <dbReference type="Proteomes" id="UP000095658"/>
    </source>
</evidence>
<feature type="domain" description="Resolvase/invertase-type recombinase catalytic" evidence="7">
    <location>
        <begin position="1"/>
        <end position="142"/>
    </location>
</feature>
<evidence type="ECO:0000256" key="4">
    <source>
        <dbReference type="ARBA" id="ARBA00023172"/>
    </source>
</evidence>
<dbReference type="InterPro" id="IPR036162">
    <property type="entry name" value="Resolvase-like_N_sf"/>
</dbReference>
<dbReference type="SUPFAM" id="SSF53041">
    <property type="entry name" value="Resolvase-like"/>
    <property type="match status" value="1"/>
</dbReference>
<dbReference type="STRING" id="1714016.BA724_10015"/>
<dbReference type="InterPro" id="IPR006119">
    <property type="entry name" value="Resolv_N"/>
</dbReference>
<dbReference type="PANTHER" id="PTHR30461">
    <property type="entry name" value="DNA-INVERTASE FROM LAMBDOID PROPHAGE"/>
    <property type="match status" value="1"/>
</dbReference>
<organism evidence="8 9">
    <name type="scientific">Domibacillus iocasae</name>
    <dbReference type="NCBI Taxonomy" id="1714016"/>
    <lineage>
        <taxon>Bacteria</taxon>
        <taxon>Bacillati</taxon>
        <taxon>Bacillota</taxon>
        <taxon>Bacilli</taxon>
        <taxon>Bacillales</taxon>
        <taxon>Bacillaceae</taxon>
        <taxon>Domibacillus</taxon>
    </lineage>
</organism>
<proteinExistence type="inferred from homology"/>
<dbReference type="OrthoDB" id="9797501at2"/>
<gene>
    <name evidence="8" type="ORF">BA724_10015</name>
</gene>
<dbReference type="Pfam" id="PF00239">
    <property type="entry name" value="Resolvase"/>
    <property type="match status" value="1"/>
</dbReference>
<name>A0A1E7DNN0_9BACI</name>
<sequence>MKLGYARVSTIGQDLETQIERLESAGVEKDQLFIEKVTGIKMAAREQIKALLKHARSGDHIYVTKIDRLARSILDLNKIVSELLEKGISITFIDHNMTFKADAKDDPFQMLLFNTLGSFTQFERDMIVSRTGEGRKRAMNNGKKMGRKAQPDQNIKQAIKLFEAREEKRMTISDISKLTGVPRSTIYAEYKKLKNQMIKT</sequence>
<evidence type="ECO:0000256" key="5">
    <source>
        <dbReference type="PIRSR" id="PIRSR606118-50"/>
    </source>
</evidence>
<protein>
    <submittedName>
        <fullName evidence="8">Resolvase</fullName>
    </submittedName>
</protein>
<comment type="similarity">
    <text evidence="1">Belongs to the site-specific recombinase resolvase family.</text>
</comment>
<keyword evidence="2" id="KW-0229">DNA integration</keyword>
<dbReference type="AlphaFoldDB" id="A0A1E7DNN0"/>
<dbReference type="EMBL" id="MAMP01000022">
    <property type="protein sequence ID" value="OES44681.1"/>
    <property type="molecule type" value="Genomic_DNA"/>
</dbReference>
<dbReference type="PROSITE" id="PS51736">
    <property type="entry name" value="RECOMBINASES_3"/>
    <property type="match status" value="1"/>
</dbReference>
<evidence type="ECO:0000259" key="7">
    <source>
        <dbReference type="PROSITE" id="PS51736"/>
    </source>
</evidence>
<evidence type="ECO:0000256" key="6">
    <source>
        <dbReference type="PROSITE-ProRule" id="PRU10137"/>
    </source>
</evidence>
<dbReference type="GO" id="GO:0000150">
    <property type="term" value="F:DNA strand exchange activity"/>
    <property type="evidence" value="ECO:0007669"/>
    <property type="project" value="InterPro"/>
</dbReference>
<dbReference type="PANTHER" id="PTHR30461:SF26">
    <property type="entry name" value="RESOLVASE HOMOLOG YNEB"/>
    <property type="match status" value="1"/>
</dbReference>